<reference evidence="4" key="1">
    <citation type="submission" date="2021-01" db="EMBL/GenBank/DDBJ databases">
        <title>Whole genome shotgun sequence of Dactylosporangium siamense NBRC 106093.</title>
        <authorList>
            <person name="Komaki H."/>
            <person name="Tamura T."/>
        </authorList>
    </citation>
    <scope>NUCLEOTIDE SEQUENCE</scope>
    <source>
        <strain evidence="4">NBRC 106093</strain>
    </source>
</reference>
<keyword evidence="1" id="KW-0378">Hydrolase</keyword>
<comment type="caution">
    <text evidence="4">The sequence shown here is derived from an EMBL/GenBank/DDBJ whole genome shotgun (WGS) entry which is preliminary data.</text>
</comment>
<evidence type="ECO:0000259" key="3">
    <source>
        <dbReference type="Pfam" id="PF07687"/>
    </source>
</evidence>
<dbReference type="PANTHER" id="PTHR11014">
    <property type="entry name" value="PEPTIDASE M20 FAMILY MEMBER"/>
    <property type="match status" value="1"/>
</dbReference>
<dbReference type="NCBIfam" id="TIGR01891">
    <property type="entry name" value="amidohydrolases"/>
    <property type="match status" value="1"/>
</dbReference>
<feature type="binding site" evidence="2">
    <location>
        <position position="156"/>
    </location>
    <ligand>
        <name>Mn(2+)</name>
        <dbReference type="ChEBI" id="CHEBI:29035"/>
        <label>2</label>
    </ligand>
</feature>
<dbReference type="Pfam" id="PF01546">
    <property type="entry name" value="Peptidase_M20"/>
    <property type="match status" value="1"/>
</dbReference>
<feature type="binding site" evidence="2">
    <location>
        <position position="130"/>
    </location>
    <ligand>
        <name>Mn(2+)</name>
        <dbReference type="ChEBI" id="CHEBI:29035"/>
        <label>2</label>
    </ligand>
</feature>
<evidence type="ECO:0000256" key="1">
    <source>
        <dbReference type="ARBA" id="ARBA00022801"/>
    </source>
</evidence>
<dbReference type="Proteomes" id="UP000660611">
    <property type="component" value="Unassembled WGS sequence"/>
</dbReference>
<keyword evidence="2" id="KW-0479">Metal-binding</keyword>
<dbReference type="Gene3D" id="3.30.70.360">
    <property type="match status" value="1"/>
</dbReference>
<feature type="binding site" evidence="2">
    <location>
        <position position="95"/>
    </location>
    <ligand>
        <name>Mn(2+)</name>
        <dbReference type="ChEBI" id="CHEBI:29035"/>
        <label>2</label>
    </ligand>
</feature>
<gene>
    <name evidence="4" type="ORF">Dsi01nite_081130</name>
</gene>
<dbReference type="GO" id="GO:0046872">
    <property type="term" value="F:metal ion binding"/>
    <property type="evidence" value="ECO:0007669"/>
    <property type="project" value="UniProtKB-KW"/>
</dbReference>
<evidence type="ECO:0000313" key="5">
    <source>
        <dbReference type="Proteomes" id="UP000660611"/>
    </source>
</evidence>
<name>A0A919PUR0_9ACTN</name>
<dbReference type="SUPFAM" id="SSF53187">
    <property type="entry name" value="Zn-dependent exopeptidases"/>
    <property type="match status" value="1"/>
</dbReference>
<dbReference type="PIRSF" id="PIRSF005962">
    <property type="entry name" value="Pept_M20D_amidohydro"/>
    <property type="match status" value="1"/>
</dbReference>
<keyword evidence="2" id="KW-0464">Manganese</keyword>
<comment type="cofactor">
    <cofactor evidence="2">
        <name>Mn(2+)</name>
        <dbReference type="ChEBI" id="CHEBI:29035"/>
    </cofactor>
    <text evidence="2">The Mn(2+) ion enhances activity.</text>
</comment>
<sequence length="398" mass="41921">MSSTDDRLRGWRHHLHQIPETAFAERETSRFVAGVLRDLGFEVTTGVGGTGVVGSLTRGRSTRAVALRSELDALPIDERSGVPFTSKHPGAMHACGHDGHLAMALGAAAVLAEEGGFDGTVRIILQPAEEPGRGARAMVDDGLFERFPVDRLFGLHNLPGTPAGHLLTRPGPLMASEDNFTIRVAGRGGHASAPHLVIDPLVIGAEIVLALQQVVARNVDPIHTAVLSCTDLRTDGARNAIPSNVTITGDTRSFEASVQALLERRIREIATGLAAAHGATAEVTYTHEFAPTVNDEECVAIAGEAAIRALGEDRVRLAADPIMGSEDFGVLAGHVPACLAFIGNGTTAGEGGTPLHSHDYTFNDGILSAGVAYYREVVRTSLGSTRPHLLSPAGYERS</sequence>
<keyword evidence="5" id="KW-1185">Reference proteome</keyword>
<dbReference type="InterPro" id="IPR002933">
    <property type="entry name" value="Peptidase_M20"/>
</dbReference>
<feature type="binding site" evidence="2">
    <location>
        <position position="356"/>
    </location>
    <ligand>
        <name>Mn(2+)</name>
        <dbReference type="ChEBI" id="CHEBI:29035"/>
        <label>2</label>
    </ligand>
</feature>
<protein>
    <submittedName>
        <fullName evidence="4">Amidohydrolase</fullName>
    </submittedName>
</protein>
<evidence type="ECO:0000313" key="4">
    <source>
        <dbReference type="EMBL" id="GIG50072.1"/>
    </source>
</evidence>
<dbReference type="SUPFAM" id="SSF55031">
    <property type="entry name" value="Bacterial exopeptidase dimerisation domain"/>
    <property type="match status" value="1"/>
</dbReference>
<evidence type="ECO:0000256" key="2">
    <source>
        <dbReference type="PIRSR" id="PIRSR005962-1"/>
    </source>
</evidence>
<dbReference type="FunFam" id="3.30.70.360:FF:000001">
    <property type="entry name" value="N-acetyldiaminopimelate deacetylase"/>
    <property type="match status" value="1"/>
</dbReference>
<dbReference type="Gene3D" id="3.40.630.10">
    <property type="entry name" value="Zn peptidases"/>
    <property type="match status" value="1"/>
</dbReference>
<dbReference type="InterPro" id="IPR017439">
    <property type="entry name" value="Amidohydrolase"/>
</dbReference>
<proteinExistence type="predicted"/>
<dbReference type="PANTHER" id="PTHR11014:SF63">
    <property type="entry name" value="METALLOPEPTIDASE, PUTATIVE (AFU_ORTHOLOGUE AFUA_6G09600)-RELATED"/>
    <property type="match status" value="1"/>
</dbReference>
<dbReference type="EMBL" id="BONQ01000127">
    <property type="protein sequence ID" value="GIG50072.1"/>
    <property type="molecule type" value="Genomic_DNA"/>
</dbReference>
<dbReference type="Pfam" id="PF07687">
    <property type="entry name" value="M20_dimer"/>
    <property type="match status" value="1"/>
</dbReference>
<dbReference type="GO" id="GO:0050118">
    <property type="term" value="F:N-acetyldiaminopimelate deacetylase activity"/>
    <property type="evidence" value="ECO:0007669"/>
    <property type="project" value="UniProtKB-ARBA"/>
</dbReference>
<dbReference type="RefSeq" id="WP_203851721.1">
    <property type="nucleotide sequence ID" value="NZ_BAAAVW010000014.1"/>
</dbReference>
<feature type="domain" description="Peptidase M20 dimerisation" evidence="3">
    <location>
        <begin position="180"/>
        <end position="269"/>
    </location>
</feature>
<dbReference type="GO" id="GO:0019877">
    <property type="term" value="P:diaminopimelate biosynthetic process"/>
    <property type="evidence" value="ECO:0007669"/>
    <property type="project" value="UniProtKB-ARBA"/>
</dbReference>
<dbReference type="AlphaFoldDB" id="A0A919PUR0"/>
<organism evidence="4 5">
    <name type="scientific">Dactylosporangium siamense</name>
    <dbReference type="NCBI Taxonomy" id="685454"/>
    <lineage>
        <taxon>Bacteria</taxon>
        <taxon>Bacillati</taxon>
        <taxon>Actinomycetota</taxon>
        <taxon>Actinomycetes</taxon>
        <taxon>Micromonosporales</taxon>
        <taxon>Micromonosporaceae</taxon>
        <taxon>Dactylosporangium</taxon>
    </lineage>
</organism>
<dbReference type="InterPro" id="IPR011650">
    <property type="entry name" value="Peptidase_M20_dimer"/>
</dbReference>
<dbReference type="InterPro" id="IPR036264">
    <property type="entry name" value="Bact_exopeptidase_dim_dom"/>
</dbReference>
<accession>A0A919PUR0</accession>
<feature type="binding site" evidence="2">
    <location>
        <position position="97"/>
    </location>
    <ligand>
        <name>Mn(2+)</name>
        <dbReference type="ChEBI" id="CHEBI:29035"/>
        <label>2</label>
    </ligand>
</feature>